<dbReference type="AlphaFoldDB" id="A0AAV1JK22"/>
<dbReference type="Proteomes" id="UP001497472">
    <property type="component" value="Unassembled WGS sequence"/>
</dbReference>
<keyword evidence="1" id="KW-0732">Signal</keyword>
<feature type="chain" id="PRO_5043942715" evidence="1">
    <location>
        <begin position="24"/>
        <end position="150"/>
    </location>
</feature>
<sequence>MSHSRLNLPILIIALLSVVKTKSEFVNENLYDSKNILSDSTIGLQRLINEKKFDENLVKSVGQNANVVNNYEEITVLDNGELKNLKYKSAKPKLPGNFKVTNRDSVRSSVKGKLDKTKSKFFDEIGCKYCSLLFQFTPFTSRRHGDYTML</sequence>
<evidence type="ECO:0000256" key="1">
    <source>
        <dbReference type="SAM" id="SignalP"/>
    </source>
</evidence>
<feature type="signal peptide" evidence="1">
    <location>
        <begin position="1"/>
        <end position="23"/>
    </location>
</feature>
<reference evidence="2 3" key="1">
    <citation type="submission" date="2023-11" db="EMBL/GenBank/DDBJ databases">
        <authorList>
            <person name="Okamura Y."/>
        </authorList>
    </citation>
    <scope>NUCLEOTIDE SEQUENCE [LARGE SCALE GENOMIC DNA]</scope>
</reference>
<evidence type="ECO:0000313" key="2">
    <source>
        <dbReference type="EMBL" id="CAK1548813.1"/>
    </source>
</evidence>
<organism evidence="2 3">
    <name type="scientific">Leptosia nina</name>
    <dbReference type="NCBI Taxonomy" id="320188"/>
    <lineage>
        <taxon>Eukaryota</taxon>
        <taxon>Metazoa</taxon>
        <taxon>Ecdysozoa</taxon>
        <taxon>Arthropoda</taxon>
        <taxon>Hexapoda</taxon>
        <taxon>Insecta</taxon>
        <taxon>Pterygota</taxon>
        <taxon>Neoptera</taxon>
        <taxon>Endopterygota</taxon>
        <taxon>Lepidoptera</taxon>
        <taxon>Glossata</taxon>
        <taxon>Ditrysia</taxon>
        <taxon>Papilionoidea</taxon>
        <taxon>Pieridae</taxon>
        <taxon>Pierinae</taxon>
        <taxon>Leptosia</taxon>
    </lineage>
</organism>
<protein>
    <submittedName>
        <fullName evidence="2">Uncharacterized protein</fullName>
    </submittedName>
</protein>
<proteinExistence type="predicted"/>
<comment type="caution">
    <text evidence="2">The sequence shown here is derived from an EMBL/GenBank/DDBJ whole genome shotgun (WGS) entry which is preliminary data.</text>
</comment>
<accession>A0AAV1JK22</accession>
<keyword evidence="3" id="KW-1185">Reference proteome</keyword>
<gene>
    <name evidence="2" type="ORF">LNINA_LOCUS8165</name>
</gene>
<dbReference type="EMBL" id="CAVLEF010000011">
    <property type="protein sequence ID" value="CAK1548813.1"/>
    <property type="molecule type" value="Genomic_DNA"/>
</dbReference>
<evidence type="ECO:0000313" key="3">
    <source>
        <dbReference type="Proteomes" id="UP001497472"/>
    </source>
</evidence>
<name>A0AAV1JK22_9NEOP</name>